<evidence type="ECO:0000313" key="4">
    <source>
        <dbReference type="Proteomes" id="UP000230750"/>
    </source>
</evidence>
<protein>
    <submittedName>
        <fullName evidence="3">Putative tubulin polymerization-promoting protein family member 2-like isoform X2</fullName>
    </submittedName>
</protein>
<dbReference type="PANTHER" id="PTHR12932:SF9">
    <property type="entry name" value="TUBULIN POLYMERIZATION-PROMOTING PROTEIN HOMOLOG"/>
    <property type="match status" value="1"/>
</dbReference>
<dbReference type="Proteomes" id="UP000230750">
    <property type="component" value="Unassembled WGS sequence"/>
</dbReference>
<dbReference type="GO" id="GO:0015631">
    <property type="term" value="F:tubulin binding"/>
    <property type="evidence" value="ECO:0007669"/>
    <property type="project" value="InterPro"/>
</dbReference>
<accession>A0A2G8LS02</accession>
<dbReference type="AlphaFoldDB" id="A0A2G8LS02"/>
<comment type="similarity">
    <text evidence="1">Belongs to the TPPP family.</text>
</comment>
<feature type="region of interest" description="Disordered" evidence="2">
    <location>
        <begin position="108"/>
        <end position="169"/>
    </location>
</feature>
<organism evidence="3 4">
    <name type="scientific">Stichopus japonicus</name>
    <name type="common">Sea cucumber</name>
    <dbReference type="NCBI Taxonomy" id="307972"/>
    <lineage>
        <taxon>Eukaryota</taxon>
        <taxon>Metazoa</taxon>
        <taxon>Echinodermata</taxon>
        <taxon>Eleutherozoa</taxon>
        <taxon>Echinozoa</taxon>
        <taxon>Holothuroidea</taxon>
        <taxon>Aspidochirotacea</taxon>
        <taxon>Aspidochirotida</taxon>
        <taxon>Stichopodidae</taxon>
        <taxon>Apostichopus</taxon>
    </lineage>
</organism>
<name>A0A2G8LS02_STIJA</name>
<keyword evidence="4" id="KW-1185">Reference proteome</keyword>
<dbReference type="GO" id="GO:0001578">
    <property type="term" value="P:microtubule bundle formation"/>
    <property type="evidence" value="ECO:0007669"/>
    <property type="project" value="TreeGrafter"/>
</dbReference>
<dbReference type="Pfam" id="PF05517">
    <property type="entry name" value="p25-alpha"/>
    <property type="match status" value="1"/>
</dbReference>
<dbReference type="InterPro" id="IPR011992">
    <property type="entry name" value="EF-hand-dom_pair"/>
</dbReference>
<feature type="compositionally biased region" description="Basic and acidic residues" evidence="2">
    <location>
        <begin position="129"/>
        <end position="150"/>
    </location>
</feature>
<dbReference type="GO" id="GO:0046785">
    <property type="term" value="P:microtubule polymerization"/>
    <property type="evidence" value="ECO:0007669"/>
    <property type="project" value="InterPro"/>
</dbReference>
<dbReference type="SUPFAM" id="SSF47473">
    <property type="entry name" value="EF-hand"/>
    <property type="match status" value="1"/>
</dbReference>
<dbReference type="GO" id="GO:0005874">
    <property type="term" value="C:microtubule"/>
    <property type="evidence" value="ECO:0007669"/>
    <property type="project" value="TreeGrafter"/>
</dbReference>
<dbReference type="GO" id="GO:0032273">
    <property type="term" value="P:positive regulation of protein polymerization"/>
    <property type="evidence" value="ECO:0007669"/>
    <property type="project" value="TreeGrafter"/>
</dbReference>
<dbReference type="InterPro" id="IPR008907">
    <property type="entry name" value="TPP/p25"/>
</dbReference>
<dbReference type="Gene3D" id="1.10.238.10">
    <property type="entry name" value="EF-hand"/>
    <property type="match status" value="1"/>
</dbReference>
<evidence type="ECO:0000256" key="1">
    <source>
        <dbReference type="ARBA" id="ARBA00010994"/>
    </source>
</evidence>
<sequence length="169" mass="18523">MAKTIQDVYKKYVGFGSTATAQKKDLTSANFMKMMNDAKLITGKLTRTDIDLVFTKSKEKGKTALTFAQFQGALKQIAKIKYGEDSDENVQKLITVLTSVAGPSTKGATKVAKNKATERLTDTSKYTGSHKERFNEDGKGRGIQGRKDTPDTSGYVTGYGDKGKYDETH</sequence>
<gene>
    <name evidence="3" type="ORF">BSL78_00011</name>
</gene>
<dbReference type="STRING" id="307972.A0A2G8LS02"/>
<comment type="caution">
    <text evidence="3">The sequence shown here is derived from an EMBL/GenBank/DDBJ whole genome shotgun (WGS) entry which is preliminary data.</text>
</comment>
<dbReference type="PANTHER" id="PTHR12932">
    <property type="entry name" value="P25 ALPHA-RELATED"/>
    <property type="match status" value="1"/>
</dbReference>
<evidence type="ECO:0000256" key="2">
    <source>
        <dbReference type="SAM" id="MobiDB-lite"/>
    </source>
</evidence>
<dbReference type="OrthoDB" id="548799at2759"/>
<reference evidence="3 4" key="1">
    <citation type="journal article" date="2017" name="PLoS Biol.">
        <title>The sea cucumber genome provides insights into morphological evolution and visceral regeneration.</title>
        <authorList>
            <person name="Zhang X."/>
            <person name="Sun L."/>
            <person name="Yuan J."/>
            <person name="Sun Y."/>
            <person name="Gao Y."/>
            <person name="Zhang L."/>
            <person name="Li S."/>
            <person name="Dai H."/>
            <person name="Hamel J.F."/>
            <person name="Liu C."/>
            <person name="Yu Y."/>
            <person name="Liu S."/>
            <person name="Lin W."/>
            <person name="Guo K."/>
            <person name="Jin S."/>
            <person name="Xu P."/>
            <person name="Storey K.B."/>
            <person name="Huan P."/>
            <person name="Zhang T."/>
            <person name="Zhou Y."/>
            <person name="Zhang J."/>
            <person name="Lin C."/>
            <person name="Li X."/>
            <person name="Xing L."/>
            <person name="Huo D."/>
            <person name="Sun M."/>
            <person name="Wang L."/>
            <person name="Mercier A."/>
            <person name="Li F."/>
            <person name="Yang H."/>
            <person name="Xiang J."/>
        </authorList>
    </citation>
    <scope>NUCLEOTIDE SEQUENCE [LARGE SCALE GENOMIC DNA]</scope>
    <source>
        <strain evidence="3">Shaxun</strain>
        <tissue evidence="3">Muscle</tissue>
    </source>
</reference>
<proteinExistence type="inferred from homology"/>
<evidence type="ECO:0000313" key="3">
    <source>
        <dbReference type="EMBL" id="PIK63004.1"/>
    </source>
</evidence>
<dbReference type="EMBL" id="MRZV01000001">
    <property type="protein sequence ID" value="PIK63004.1"/>
    <property type="molecule type" value="Genomic_DNA"/>
</dbReference>